<dbReference type="InterPro" id="IPR013783">
    <property type="entry name" value="Ig-like_fold"/>
</dbReference>
<protein>
    <submittedName>
        <fullName evidence="2">VWA domain-containing protein</fullName>
    </submittedName>
</protein>
<dbReference type="EMBL" id="JBHSYQ010000006">
    <property type="protein sequence ID" value="MFC6998672.1"/>
    <property type="molecule type" value="Genomic_DNA"/>
</dbReference>
<gene>
    <name evidence="2" type="ORF">ACFQHR_13620</name>
</gene>
<keyword evidence="3" id="KW-1185">Reference proteome</keyword>
<evidence type="ECO:0000313" key="3">
    <source>
        <dbReference type="Proteomes" id="UP001596405"/>
    </source>
</evidence>
<feature type="transmembrane region" description="Helical" evidence="1">
    <location>
        <begin position="12"/>
        <end position="30"/>
    </location>
</feature>
<dbReference type="RefSeq" id="WP_066625793.1">
    <property type="nucleotide sequence ID" value="NZ_JBHSYQ010000006.1"/>
</dbReference>
<dbReference type="PANTHER" id="PTHR37947">
    <property type="entry name" value="BLL2462 PROTEIN"/>
    <property type="match status" value="1"/>
</dbReference>
<name>A0ABW2DLF0_9BACT</name>
<accession>A0ABW2DLF0</accession>
<keyword evidence="1" id="KW-0812">Transmembrane</keyword>
<dbReference type="PANTHER" id="PTHR37947:SF1">
    <property type="entry name" value="BLL2462 PROTEIN"/>
    <property type="match status" value="1"/>
</dbReference>
<keyword evidence="1" id="KW-0472">Membrane</keyword>
<evidence type="ECO:0000313" key="2">
    <source>
        <dbReference type="EMBL" id="MFC6998672.1"/>
    </source>
</evidence>
<reference evidence="3" key="1">
    <citation type="journal article" date="2019" name="Int. J. Syst. Evol. Microbiol.">
        <title>The Global Catalogue of Microorganisms (GCM) 10K type strain sequencing project: providing services to taxonomists for standard genome sequencing and annotation.</title>
        <authorList>
            <consortium name="The Broad Institute Genomics Platform"/>
            <consortium name="The Broad Institute Genome Sequencing Center for Infectious Disease"/>
            <person name="Wu L."/>
            <person name="Ma J."/>
        </authorList>
    </citation>
    <scope>NUCLEOTIDE SEQUENCE [LARGE SCALE GENOMIC DNA]</scope>
    <source>
        <strain evidence="3">CGMCC 4.7393</strain>
    </source>
</reference>
<dbReference type="InterPro" id="IPR036465">
    <property type="entry name" value="vWFA_dom_sf"/>
</dbReference>
<dbReference type="SUPFAM" id="SSF53300">
    <property type="entry name" value="vWA-like"/>
    <property type="match status" value="1"/>
</dbReference>
<dbReference type="Gene3D" id="2.60.40.10">
    <property type="entry name" value="Immunoglobulins"/>
    <property type="match status" value="1"/>
</dbReference>
<organism evidence="2 3">
    <name type="scientific">Rufibacter roseus</name>
    <dbReference type="NCBI Taxonomy" id="1567108"/>
    <lineage>
        <taxon>Bacteria</taxon>
        <taxon>Pseudomonadati</taxon>
        <taxon>Bacteroidota</taxon>
        <taxon>Cytophagia</taxon>
        <taxon>Cytophagales</taxon>
        <taxon>Hymenobacteraceae</taxon>
        <taxon>Rufibacter</taxon>
    </lineage>
</organism>
<sequence length="695" mass="78260">MQSFQIHTVYSPWYLLLCLAVGIGVSWFLYRKGGPWPTWLRWLLATLRAALVTLICFLLLEPYTRHVKQEEIKPTVVLALDNSQSVQLFTPEPQLQQTLQRTDQLADRLREQGIHVELQTLQNSDSTIAKLTGTSFTASTSNLHTLLSKSSNAYKNRNLAAVVLFSDGIHNQGPTPTFQSYGTSIYPVALGDTVPKRDVVLEEVQYNRINYTGTTFPVVAKLRHFGFAGSTVNVQLQENGKSIQSKRVALTNRQQAEISFQVSAPSPGKKHYEVVVQPLQGEFTDLNNRRHAYLEVVKGKLNILLASAAPHPDIKAIRSALITNPLLEVEVVIGPFQSPNFKKSYDAAVLHQIPNSNGTGTDWLRRLRQANVPSLYILGSQTDYNSFNSLQAGVALPRSSTQYDEVQPILNSSFQRFSTEPIAQNRITAWPPAPVTFGEWSLAPSAEVILYQQVGTVRTTKPLLVYKPSAPAPSAVLLTDGSWQWRLTEAADHGTAQIYDELMTHMVQLLANRRNQKRLHVYPIKDEFEVSEGVAFQADVFNAVQEEIYGQTISFTLTHENDKQTSHRFRHEQGGEGLKLGTLPAGVYRYNASTRVDNQTYTDNGEFVVQEQNMEATMAVADHELLSQLAQRSETSLYYPNQLDQLEQDLLKEDFKAILRTKEEEKDLLEQSWFYLVLLALACTEWGLRRFYGSL</sequence>
<evidence type="ECO:0000256" key="1">
    <source>
        <dbReference type="SAM" id="Phobius"/>
    </source>
</evidence>
<feature type="transmembrane region" description="Helical" evidence="1">
    <location>
        <begin position="42"/>
        <end position="60"/>
    </location>
</feature>
<dbReference type="Proteomes" id="UP001596405">
    <property type="component" value="Unassembled WGS sequence"/>
</dbReference>
<comment type="caution">
    <text evidence="2">The sequence shown here is derived from an EMBL/GenBank/DDBJ whole genome shotgun (WGS) entry which is preliminary data.</text>
</comment>
<keyword evidence="1" id="KW-1133">Transmembrane helix</keyword>
<proteinExistence type="predicted"/>